<dbReference type="RefSeq" id="WP_162497583.1">
    <property type="nucleotide sequence ID" value="NZ_RPFJ01000027.1"/>
</dbReference>
<proteinExistence type="predicted"/>
<keyword evidence="2" id="KW-1185">Reference proteome</keyword>
<feature type="non-terminal residue" evidence="1">
    <location>
        <position position="1"/>
    </location>
</feature>
<gene>
    <name evidence="1" type="ORF">EGM88_12710</name>
</gene>
<protein>
    <submittedName>
        <fullName evidence="1">Uncharacterized protein</fullName>
    </submittedName>
</protein>
<evidence type="ECO:0000313" key="1">
    <source>
        <dbReference type="EMBL" id="RPD94039.1"/>
    </source>
</evidence>
<sequence>DALKDFHKNVLTTDYLKFVEYYGEAPADKFYEALAWQGLADHDVKAYTDLSDDEKEELSDEVFKIGMLTKNCPDTN</sequence>
<comment type="caution">
    <text evidence="1">The sequence shown here is derived from an EMBL/GenBank/DDBJ whole genome shotgun (WGS) entry which is preliminary data.</text>
</comment>
<name>A0A3N4NR52_9FLAO</name>
<accession>A0A3N4NR52</accession>
<dbReference type="AlphaFoldDB" id="A0A3N4NR52"/>
<dbReference type="EMBL" id="RPFJ01000027">
    <property type="protein sequence ID" value="RPD94039.1"/>
    <property type="molecule type" value="Genomic_DNA"/>
</dbReference>
<reference evidence="1 2" key="1">
    <citation type="submission" date="2018-11" db="EMBL/GenBank/DDBJ databases">
        <title>Aureibaculum marinum gen. nov., sp. nov., a member of the family Flavobacteriaceae isolated from the Bohai Sea.</title>
        <authorList>
            <person name="Ji X."/>
        </authorList>
    </citation>
    <scope>NUCLEOTIDE SEQUENCE [LARGE SCALE GENOMIC DNA]</scope>
    <source>
        <strain evidence="1 2">BH-SD17</strain>
    </source>
</reference>
<evidence type="ECO:0000313" key="2">
    <source>
        <dbReference type="Proteomes" id="UP000270856"/>
    </source>
</evidence>
<dbReference type="Proteomes" id="UP000270856">
    <property type="component" value="Unassembled WGS sequence"/>
</dbReference>
<organism evidence="1 2">
    <name type="scientific">Aureibaculum marinum</name>
    <dbReference type="NCBI Taxonomy" id="2487930"/>
    <lineage>
        <taxon>Bacteria</taxon>
        <taxon>Pseudomonadati</taxon>
        <taxon>Bacteroidota</taxon>
        <taxon>Flavobacteriia</taxon>
        <taxon>Flavobacteriales</taxon>
        <taxon>Flavobacteriaceae</taxon>
        <taxon>Aureibaculum</taxon>
    </lineage>
</organism>